<name>A0A9X1R3N0_9FLAO</name>
<dbReference type="EMBL" id="JAIRBB010000010">
    <property type="protein sequence ID" value="MCG2431674.1"/>
    <property type="molecule type" value="Genomic_DNA"/>
</dbReference>
<evidence type="ECO:0000313" key="2">
    <source>
        <dbReference type="Proteomes" id="UP001139462"/>
    </source>
</evidence>
<organism evidence="1 2">
    <name type="scientific">Aequorivita xiaoshiensis</name>
    <dbReference type="NCBI Taxonomy" id="2874476"/>
    <lineage>
        <taxon>Bacteria</taxon>
        <taxon>Pseudomonadati</taxon>
        <taxon>Bacteroidota</taxon>
        <taxon>Flavobacteriia</taxon>
        <taxon>Flavobacteriales</taxon>
        <taxon>Flavobacteriaceae</taxon>
        <taxon>Aequorivita</taxon>
    </lineage>
</organism>
<dbReference type="InterPro" id="IPR014985">
    <property type="entry name" value="WbqC"/>
</dbReference>
<keyword evidence="2" id="KW-1185">Reference proteome</keyword>
<dbReference type="Pfam" id="PF08889">
    <property type="entry name" value="WbqC"/>
    <property type="match status" value="1"/>
</dbReference>
<protein>
    <submittedName>
        <fullName evidence="1">WbqC family protein</fullName>
    </submittedName>
</protein>
<evidence type="ECO:0000313" key="1">
    <source>
        <dbReference type="EMBL" id="MCG2431674.1"/>
    </source>
</evidence>
<comment type="caution">
    <text evidence="1">The sequence shown here is derived from an EMBL/GenBank/DDBJ whole genome shotgun (WGS) entry which is preliminary data.</text>
</comment>
<sequence length="238" mass="28338">MKKIGIMQPYFLPYIGYFQLMEMVDEFVIYDNIEFSKASWIRRNRMLQNGKEAYFTLPIKKDSDFLDVDQRYLAKNFDKEAGKLLRRIEANYLKAPYFKDFFPVVQEIIFCKERNLFDYILNSVYCIKDYLKIETPIKVFSKLGKDVHLLRAQDKVIGVCKALRATHYINSFGGKHLYDSESFEKENLQLLFFRTSHIEYSQFDNDFIPFLSIMDVCMFNNVAQVQEYLSHFEIINSP</sequence>
<accession>A0A9X1R3N0</accession>
<dbReference type="RefSeq" id="WP_237608760.1">
    <property type="nucleotide sequence ID" value="NZ_JAIRBB010000010.1"/>
</dbReference>
<dbReference type="Proteomes" id="UP001139462">
    <property type="component" value="Unassembled WGS sequence"/>
</dbReference>
<proteinExistence type="predicted"/>
<reference evidence="1" key="1">
    <citation type="submission" date="2021-09" db="EMBL/GenBank/DDBJ databases">
        <title>Genome of Aequorivita sp. strain F64183.</title>
        <authorList>
            <person name="Wang Y."/>
        </authorList>
    </citation>
    <scope>NUCLEOTIDE SEQUENCE</scope>
    <source>
        <strain evidence="1">F64183</strain>
    </source>
</reference>
<dbReference type="AlphaFoldDB" id="A0A9X1R3N0"/>
<gene>
    <name evidence="1" type="ORF">K8344_11135</name>
</gene>